<comment type="caution">
    <text evidence="1">The sequence shown here is derived from an EMBL/GenBank/DDBJ whole genome shotgun (WGS) entry which is preliminary data.</text>
</comment>
<reference evidence="2" key="1">
    <citation type="journal article" date="2019" name="Int. J. Syst. Evol. Microbiol.">
        <title>The Global Catalogue of Microorganisms (GCM) 10K type strain sequencing project: providing services to taxonomists for standard genome sequencing and annotation.</title>
        <authorList>
            <consortium name="The Broad Institute Genomics Platform"/>
            <consortium name="The Broad Institute Genome Sequencing Center for Infectious Disease"/>
            <person name="Wu L."/>
            <person name="Ma J."/>
        </authorList>
    </citation>
    <scope>NUCLEOTIDE SEQUENCE [LARGE SCALE GENOMIC DNA]</scope>
    <source>
        <strain evidence="2">CCUG 60523</strain>
    </source>
</reference>
<organism evidence="1 2">
    <name type="scientific">Algoriphagus namhaensis</name>
    <dbReference type="NCBI Taxonomy" id="915353"/>
    <lineage>
        <taxon>Bacteria</taxon>
        <taxon>Pseudomonadati</taxon>
        <taxon>Bacteroidota</taxon>
        <taxon>Cytophagia</taxon>
        <taxon>Cytophagales</taxon>
        <taxon>Cyclobacteriaceae</taxon>
        <taxon>Algoriphagus</taxon>
    </lineage>
</organism>
<gene>
    <name evidence="1" type="ORF">ACFOSV_13345</name>
</gene>
<dbReference type="RefSeq" id="WP_377906514.1">
    <property type="nucleotide sequence ID" value="NZ_JBHRZS010000007.1"/>
</dbReference>
<name>A0ABV8AWA9_9BACT</name>
<protein>
    <submittedName>
        <fullName evidence="1">Uncharacterized protein</fullName>
    </submittedName>
</protein>
<evidence type="ECO:0000313" key="2">
    <source>
        <dbReference type="Proteomes" id="UP001595805"/>
    </source>
</evidence>
<keyword evidence="2" id="KW-1185">Reference proteome</keyword>
<sequence>MKNQSLLLLIFFFLLTLISGCDSFDDNNLFANVLINEGPIGDIGGDFIGNGGSTTQTFEYKNRLPTAEYNADITASANGRFQMIVRDAVGTIVLDRALDGDMEPDSFSGVTSLGVAGTWSVTINLNDFKGDGSFSLSEGD</sequence>
<dbReference type="Proteomes" id="UP001595805">
    <property type="component" value="Unassembled WGS sequence"/>
</dbReference>
<accession>A0ABV8AWA9</accession>
<proteinExistence type="predicted"/>
<dbReference type="EMBL" id="JBHRZS010000007">
    <property type="protein sequence ID" value="MFC3881172.1"/>
    <property type="molecule type" value="Genomic_DNA"/>
</dbReference>
<dbReference type="PROSITE" id="PS51257">
    <property type="entry name" value="PROKAR_LIPOPROTEIN"/>
    <property type="match status" value="1"/>
</dbReference>
<evidence type="ECO:0000313" key="1">
    <source>
        <dbReference type="EMBL" id="MFC3881172.1"/>
    </source>
</evidence>